<evidence type="ECO:0000256" key="2">
    <source>
        <dbReference type="ARBA" id="ARBA00022448"/>
    </source>
</evidence>
<keyword evidence="12" id="KW-1185">Reference proteome</keyword>
<comment type="subcellular location">
    <subcellularLocation>
        <location evidence="1">Cell inner membrane</location>
        <topology evidence="1">Multi-pass membrane protein</topology>
    </subcellularLocation>
</comment>
<evidence type="ECO:0000256" key="8">
    <source>
        <dbReference type="ARBA" id="ARBA00038436"/>
    </source>
</evidence>
<evidence type="ECO:0000256" key="5">
    <source>
        <dbReference type="ARBA" id="ARBA00022692"/>
    </source>
</evidence>
<evidence type="ECO:0000256" key="1">
    <source>
        <dbReference type="ARBA" id="ARBA00004429"/>
    </source>
</evidence>
<evidence type="ECO:0000313" key="11">
    <source>
        <dbReference type="EMBL" id="GAK98059.1"/>
    </source>
</evidence>
<sequence length="163" mass="18622">MTKSDLVFNKISKTLEWIMILIFALLVLDVFLQVASRYVLGESFTWTEEFARFALIWLTILGAAYLNGKKEHLSMDFLYQKFSVSNQKKVAVLIEVLIFLFALVVMVIGGLNLVYTTLYLDQLSGTLRIPLGYIYAVMPFSGFLIMCFSVYHISEILNKKPAI</sequence>
<feature type="transmembrane region" description="Helical" evidence="9">
    <location>
        <begin position="89"/>
        <end position="113"/>
    </location>
</feature>
<keyword evidence="4" id="KW-0997">Cell inner membrane</keyword>
<keyword evidence="7 9" id="KW-0472">Membrane</keyword>
<feature type="transmembrane region" description="Helical" evidence="9">
    <location>
        <begin position="133"/>
        <end position="153"/>
    </location>
</feature>
<protein>
    <submittedName>
        <fullName evidence="11">TRAP-type C4-dicarboxylate transport system</fullName>
    </submittedName>
</protein>
<feature type="domain" description="Tripartite ATP-independent periplasmic transporters DctQ component" evidence="10">
    <location>
        <begin position="27"/>
        <end position="156"/>
    </location>
</feature>
<dbReference type="InterPro" id="IPR055348">
    <property type="entry name" value="DctQ"/>
</dbReference>
<dbReference type="AlphaFoldDB" id="A0A090Q4Q8"/>
<reference evidence="11" key="1">
    <citation type="journal article" date="2014" name="Genome Announc.">
        <title>Draft Genome Sequences of Marine Flavobacterium Nonlabens Strains NR17, NR24, NR27, NR32, NR33, and Ara13.</title>
        <authorList>
            <person name="Nakanishi M."/>
            <person name="Meirelles P."/>
            <person name="Suzuki R."/>
            <person name="Takatani N."/>
            <person name="Mino S."/>
            <person name="Suda W."/>
            <person name="Oshima K."/>
            <person name="Hattori M."/>
            <person name="Ohkuma M."/>
            <person name="Hosokawa M."/>
            <person name="Miyashita K."/>
            <person name="Thompson F.L."/>
            <person name="Niwa A."/>
            <person name="Sawabe T."/>
            <person name="Sawabe T."/>
        </authorList>
    </citation>
    <scope>NUCLEOTIDE SEQUENCE [LARGE SCALE GENOMIC DNA]</scope>
    <source>
        <strain evidence="11">JCM 19294</strain>
    </source>
</reference>
<evidence type="ECO:0000256" key="9">
    <source>
        <dbReference type="SAM" id="Phobius"/>
    </source>
</evidence>
<accession>A0A090Q4Q8</accession>
<evidence type="ECO:0000256" key="4">
    <source>
        <dbReference type="ARBA" id="ARBA00022519"/>
    </source>
</evidence>
<evidence type="ECO:0000256" key="6">
    <source>
        <dbReference type="ARBA" id="ARBA00022989"/>
    </source>
</evidence>
<comment type="caution">
    <text evidence="11">The sequence shown here is derived from an EMBL/GenBank/DDBJ whole genome shotgun (WGS) entry which is preliminary data.</text>
</comment>
<gene>
    <name evidence="11" type="ORF">JCM19294_1681</name>
</gene>
<dbReference type="EMBL" id="BBML01000008">
    <property type="protein sequence ID" value="GAK98059.1"/>
    <property type="molecule type" value="Genomic_DNA"/>
</dbReference>
<dbReference type="GO" id="GO:0015740">
    <property type="term" value="P:C4-dicarboxylate transport"/>
    <property type="evidence" value="ECO:0007669"/>
    <property type="project" value="TreeGrafter"/>
</dbReference>
<name>A0A090Q4Q8_9FLAO</name>
<keyword evidence="6 9" id="KW-1133">Transmembrane helix</keyword>
<dbReference type="PANTHER" id="PTHR35011:SF2">
    <property type="entry name" value="2,3-DIKETO-L-GULONATE TRAP TRANSPORTER SMALL PERMEASE PROTEIN YIAM"/>
    <property type="match status" value="1"/>
</dbReference>
<evidence type="ECO:0000256" key="7">
    <source>
        <dbReference type="ARBA" id="ARBA00023136"/>
    </source>
</evidence>
<dbReference type="PANTHER" id="PTHR35011">
    <property type="entry name" value="2,3-DIKETO-L-GULONATE TRAP TRANSPORTER SMALL PERMEASE PROTEIN YIAM"/>
    <property type="match status" value="1"/>
</dbReference>
<proteinExistence type="inferred from homology"/>
<comment type="similarity">
    <text evidence="8">Belongs to the TRAP transporter small permease family.</text>
</comment>
<dbReference type="eggNOG" id="COG3090">
    <property type="taxonomic scope" value="Bacteria"/>
</dbReference>
<dbReference type="RefSeq" id="WP_042280015.1">
    <property type="nucleotide sequence ID" value="NZ_BBML01000008.1"/>
</dbReference>
<feature type="transmembrane region" description="Helical" evidence="9">
    <location>
        <begin position="50"/>
        <end position="68"/>
    </location>
</feature>
<dbReference type="InterPro" id="IPR007387">
    <property type="entry name" value="TRAP_DctQ"/>
</dbReference>
<dbReference type="GO" id="GO:0022857">
    <property type="term" value="F:transmembrane transporter activity"/>
    <property type="evidence" value="ECO:0007669"/>
    <property type="project" value="TreeGrafter"/>
</dbReference>
<dbReference type="GO" id="GO:0005886">
    <property type="term" value="C:plasma membrane"/>
    <property type="evidence" value="ECO:0007669"/>
    <property type="project" value="UniProtKB-SubCell"/>
</dbReference>
<keyword evidence="2" id="KW-0813">Transport</keyword>
<evidence type="ECO:0000313" key="12">
    <source>
        <dbReference type="Proteomes" id="UP000029221"/>
    </source>
</evidence>
<evidence type="ECO:0000259" key="10">
    <source>
        <dbReference type="Pfam" id="PF04290"/>
    </source>
</evidence>
<dbReference type="Pfam" id="PF04290">
    <property type="entry name" value="DctQ"/>
    <property type="match status" value="1"/>
</dbReference>
<dbReference type="Proteomes" id="UP000029221">
    <property type="component" value="Unassembled WGS sequence"/>
</dbReference>
<feature type="transmembrane region" description="Helical" evidence="9">
    <location>
        <begin position="17"/>
        <end position="38"/>
    </location>
</feature>
<keyword evidence="5 9" id="KW-0812">Transmembrane</keyword>
<organism evidence="11 12">
    <name type="scientific">Nonlabens tegetincola</name>
    <dbReference type="NCBI Taxonomy" id="323273"/>
    <lineage>
        <taxon>Bacteria</taxon>
        <taxon>Pseudomonadati</taxon>
        <taxon>Bacteroidota</taxon>
        <taxon>Flavobacteriia</taxon>
        <taxon>Flavobacteriales</taxon>
        <taxon>Flavobacteriaceae</taxon>
        <taxon>Nonlabens</taxon>
    </lineage>
</organism>
<keyword evidence="3" id="KW-1003">Cell membrane</keyword>
<evidence type="ECO:0000256" key="3">
    <source>
        <dbReference type="ARBA" id="ARBA00022475"/>
    </source>
</evidence>